<evidence type="ECO:0000256" key="1">
    <source>
        <dbReference type="SAM" id="MobiDB-lite"/>
    </source>
</evidence>
<organism evidence="2 3">
    <name type="scientific">Micromonospora eburnea</name>
    <dbReference type="NCBI Taxonomy" id="227316"/>
    <lineage>
        <taxon>Bacteria</taxon>
        <taxon>Bacillati</taxon>
        <taxon>Actinomycetota</taxon>
        <taxon>Actinomycetes</taxon>
        <taxon>Micromonosporales</taxon>
        <taxon>Micromonosporaceae</taxon>
        <taxon>Micromonospora</taxon>
    </lineage>
</organism>
<dbReference type="RefSeq" id="WP_091121746.1">
    <property type="nucleotide sequence ID" value="NZ_FMHY01000002.1"/>
</dbReference>
<feature type="region of interest" description="Disordered" evidence="1">
    <location>
        <begin position="256"/>
        <end position="282"/>
    </location>
</feature>
<reference evidence="3" key="1">
    <citation type="submission" date="2016-06" db="EMBL/GenBank/DDBJ databases">
        <authorList>
            <person name="Varghese N."/>
            <person name="Submissions Spin"/>
        </authorList>
    </citation>
    <scope>NUCLEOTIDE SEQUENCE [LARGE SCALE GENOMIC DNA]</scope>
    <source>
        <strain evidence="3">DSM 44814</strain>
    </source>
</reference>
<dbReference type="InterPro" id="IPR025358">
    <property type="entry name" value="DUF4262"/>
</dbReference>
<dbReference type="AlphaFoldDB" id="A0A1C6V449"/>
<keyword evidence="3" id="KW-1185">Reference proteome</keyword>
<dbReference type="OrthoDB" id="511192at2"/>
<proteinExistence type="predicted"/>
<sequence>MVIEDCVCLICSGSAPGRDGATVARVRKSGWSVLWVAGGLDFAYTIGLWHTFRRPEVAMFGLEGQGMQLWLNEYVDHGREHGWPGENEPFHGVIEDFPTQLRPVHDSWHDALFGTAYRFYRGAAVPFQQLVWPDREGRWPWAEGATASSRNRQAFSWLPVQEHPAGGWRLVGELEPGFPFPVGPDSWALTTRGLAAGARPIARVVLEEGCYDVLDERGYRADDLCLAFLGELVRRHPHLVGCADLADGQVAVSGEGQNWSRSSLSRPDRRNSARSWKRARPI</sequence>
<accession>A0A1C6V449</accession>
<feature type="compositionally biased region" description="Polar residues" evidence="1">
    <location>
        <begin position="256"/>
        <end position="265"/>
    </location>
</feature>
<name>A0A1C6V449_9ACTN</name>
<gene>
    <name evidence="2" type="ORF">GA0070604_4446</name>
</gene>
<dbReference type="STRING" id="227316.GA0070604_4446"/>
<evidence type="ECO:0008006" key="4">
    <source>
        <dbReference type="Google" id="ProtNLM"/>
    </source>
</evidence>
<evidence type="ECO:0000313" key="3">
    <source>
        <dbReference type="Proteomes" id="UP000199696"/>
    </source>
</evidence>
<dbReference type="Proteomes" id="UP000199696">
    <property type="component" value="Unassembled WGS sequence"/>
</dbReference>
<protein>
    <recommendedName>
        <fullName evidence="4">DUF4262 domain-containing protein</fullName>
    </recommendedName>
</protein>
<evidence type="ECO:0000313" key="2">
    <source>
        <dbReference type="EMBL" id="SCL61123.1"/>
    </source>
</evidence>
<dbReference type="Pfam" id="PF14081">
    <property type="entry name" value="DUF4262"/>
    <property type="match status" value="1"/>
</dbReference>
<dbReference type="EMBL" id="FMHY01000002">
    <property type="protein sequence ID" value="SCL61123.1"/>
    <property type="molecule type" value="Genomic_DNA"/>
</dbReference>